<evidence type="ECO:0000256" key="2">
    <source>
        <dbReference type="ARBA" id="ARBA00023015"/>
    </source>
</evidence>
<dbReference type="CDD" id="cd06171">
    <property type="entry name" value="Sigma70_r4"/>
    <property type="match status" value="1"/>
</dbReference>
<organism evidence="7 8">
    <name type="scientific">Ancylobacter rudongensis</name>
    <dbReference type="NCBI Taxonomy" id="177413"/>
    <lineage>
        <taxon>Bacteria</taxon>
        <taxon>Pseudomonadati</taxon>
        <taxon>Pseudomonadota</taxon>
        <taxon>Alphaproteobacteria</taxon>
        <taxon>Hyphomicrobiales</taxon>
        <taxon>Xanthobacteraceae</taxon>
        <taxon>Ancylobacter</taxon>
    </lineage>
</organism>
<evidence type="ECO:0000256" key="3">
    <source>
        <dbReference type="ARBA" id="ARBA00023082"/>
    </source>
</evidence>
<dbReference type="InterPro" id="IPR013324">
    <property type="entry name" value="RNA_pol_sigma_r3/r4-like"/>
</dbReference>
<dbReference type="AlphaFoldDB" id="A0A1G4RPG7"/>
<comment type="similarity">
    <text evidence="1">Belongs to the sigma-70 factor family. ECF subfamily.</text>
</comment>
<protein>
    <submittedName>
        <fullName evidence="7">RNA polymerase sigma-70 factor, ECF subfamily</fullName>
    </submittedName>
</protein>
<dbReference type="InterPro" id="IPR013249">
    <property type="entry name" value="RNA_pol_sigma70_r4_t2"/>
</dbReference>
<gene>
    <name evidence="7" type="ORF">SAMN05660859_1821</name>
</gene>
<dbReference type="InterPro" id="IPR014284">
    <property type="entry name" value="RNA_pol_sigma-70_dom"/>
</dbReference>
<keyword evidence="2" id="KW-0805">Transcription regulation</keyword>
<dbReference type="EMBL" id="FMTP01000002">
    <property type="protein sequence ID" value="SCW58842.1"/>
    <property type="molecule type" value="Genomic_DNA"/>
</dbReference>
<reference evidence="8" key="1">
    <citation type="submission" date="2016-10" db="EMBL/GenBank/DDBJ databases">
        <authorList>
            <person name="Varghese N."/>
            <person name="Submissions S."/>
        </authorList>
    </citation>
    <scope>NUCLEOTIDE SEQUENCE [LARGE SCALE GENOMIC DNA]</scope>
    <source>
        <strain evidence="8">CGMCC 1.1761</strain>
    </source>
</reference>
<evidence type="ECO:0000256" key="4">
    <source>
        <dbReference type="ARBA" id="ARBA00023163"/>
    </source>
</evidence>
<dbReference type="InterPro" id="IPR039425">
    <property type="entry name" value="RNA_pol_sigma-70-like"/>
</dbReference>
<dbReference type="Pfam" id="PF22029">
    <property type="entry name" value="PhyR_sigma2"/>
    <property type="match status" value="1"/>
</dbReference>
<accession>A0A1G4RPG7</accession>
<keyword evidence="8" id="KW-1185">Reference proteome</keyword>
<keyword evidence="4" id="KW-0804">Transcription</keyword>
<proteinExistence type="inferred from homology"/>
<evidence type="ECO:0000313" key="7">
    <source>
        <dbReference type="EMBL" id="SCW58842.1"/>
    </source>
</evidence>
<dbReference type="Gene3D" id="1.10.10.10">
    <property type="entry name" value="Winged helix-like DNA-binding domain superfamily/Winged helix DNA-binding domain"/>
    <property type="match status" value="1"/>
</dbReference>
<keyword evidence="3" id="KW-0731">Sigma factor</keyword>
<sequence length="188" mass="21186">MGEARLSSKGDTVNHEMVRLIEPLIPALRRYARALMRERTAADDLVQDCLERAISRWHQRRPGEDPRAWIFTILHNLAMTRLRRSTQRPIHIGLDDADPASFASAARQEDGLRCQDLVNALAQLPDEQRTVLLLVTVEELSYADAAQVLGVPIGTVMSRLSRARERLARLMSADPRAARPSPHLRSVK</sequence>
<dbReference type="GO" id="GO:0003677">
    <property type="term" value="F:DNA binding"/>
    <property type="evidence" value="ECO:0007669"/>
    <property type="project" value="InterPro"/>
</dbReference>
<evidence type="ECO:0000259" key="5">
    <source>
        <dbReference type="Pfam" id="PF08281"/>
    </source>
</evidence>
<dbReference type="NCBIfam" id="TIGR02937">
    <property type="entry name" value="sigma70-ECF"/>
    <property type="match status" value="1"/>
</dbReference>
<dbReference type="Proteomes" id="UP000198889">
    <property type="component" value="Unassembled WGS sequence"/>
</dbReference>
<feature type="domain" description="PhyR sigma2" evidence="6">
    <location>
        <begin position="21"/>
        <end position="75"/>
    </location>
</feature>
<feature type="domain" description="RNA polymerase sigma factor 70 region 4 type 2" evidence="5">
    <location>
        <begin position="115"/>
        <end position="167"/>
    </location>
</feature>
<dbReference type="GO" id="GO:0006352">
    <property type="term" value="P:DNA-templated transcription initiation"/>
    <property type="evidence" value="ECO:0007669"/>
    <property type="project" value="InterPro"/>
</dbReference>
<evidence type="ECO:0000256" key="1">
    <source>
        <dbReference type="ARBA" id="ARBA00010641"/>
    </source>
</evidence>
<dbReference type="STRING" id="177413.SAMN05660859_1821"/>
<dbReference type="InterPro" id="IPR036388">
    <property type="entry name" value="WH-like_DNA-bd_sf"/>
</dbReference>
<dbReference type="InterPro" id="IPR013325">
    <property type="entry name" value="RNA_pol_sigma_r2"/>
</dbReference>
<evidence type="ECO:0000313" key="8">
    <source>
        <dbReference type="Proteomes" id="UP000198889"/>
    </source>
</evidence>
<dbReference type="SUPFAM" id="SSF88659">
    <property type="entry name" value="Sigma3 and sigma4 domains of RNA polymerase sigma factors"/>
    <property type="match status" value="1"/>
</dbReference>
<dbReference type="GO" id="GO:0016987">
    <property type="term" value="F:sigma factor activity"/>
    <property type="evidence" value="ECO:0007669"/>
    <property type="project" value="UniProtKB-KW"/>
</dbReference>
<evidence type="ECO:0000259" key="6">
    <source>
        <dbReference type="Pfam" id="PF22029"/>
    </source>
</evidence>
<dbReference type="PANTHER" id="PTHR43133">
    <property type="entry name" value="RNA POLYMERASE ECF-TYPE SIGMA FACTO"/>
    <property type="match status" value="1"/>
</dbReference>
<name>A0A1G4RPG7_9HYPH</name>
<dbReference type="PANTHER" id="PTHR43133:SF25">
    <property type="entry name" value="RNA POLYMERASE SIGMA FACTOR RFAY-RELATED"/>
    <property type="match status" value="1"/>
</dbReference>
<dbReference type="InterPro" id="IPR053866">
    <property type="entry name" value="PhyR_sigma2"/>
</dbReference>
<dbReference type="SUPFAM" id="SSF88946">
    <property type="entry name" value="Sigma2 domain of RNA polymerase sigma factors"/>
    <property type="match status" value="1"/>
</dbReference>
<dbReference type="Gene3D" id="1.10.1740.10">
    <property type="match status" value="1"/>
</dbReference>
<dbReference type="Pfam" id="PF08281">
    <property type="entry name" value="Sigma70_r4_2"/>
    <property type="match status" value="1"/>
</dbReference>